<accession>A0ABY5Z6Y3</accession>
<evidence type="ECO:0000313" key="2">
    <source>
        <dbReference type="Proteomes" id="UP001058271"/>
    </source>
</evidence>
<keyword evidence="2" id="KW-1185">Reference proteome</keyword>
<dbReference type="EMBL" id="CP073721">
    <property type="protein sequence ID" value="UWZ37808.1"/>
    <property type="molecule type" value="Genomic_DNA"/>
</dbReference>
<reference evidence="1" key="1">
    <citation type="submission" date="2021-04" db="EMBL/GenBank/DDBJ databases">
        <title>Biosynthetic gene clusters of Dactylosporangioum roseum.</title>
        <authorList>
            <person name="Hartkoorn R.C."/>
            <person name="Beaudoing E."/>
            <person name="Hot D."/>
            <person name="Moureu S."/>
        </authorList>
    </citation>
    <scope>NUCLEOTIDE SEQUENCE</scope>
    <source>
        <strain evidence="1">NRRL B-16295</strain>
    </source>
</reference>
<gene>
    <name evidence="1" type="ORF">Drose_05920</name>
</gene>
<dbReference type="Proteomes" id="UP001058271">
    <property type="component" value="Chromosome"/>
</dbReference>
<proteinExistence type="predicted"/>
<sequence>MTYAKQFYVYQGEFRAEAKRLGVYDSDVPAGPWLRMIREYFDADIPVAEAAAWYALQLGPSVARLLRAADHTPASAGAYIERMRTSSRLDDLGLIVEWMAASRPVEDAVAWANLGYLPSEAAPLIAQDVTPEMAGVISDAAVAVDGGPEGHLRAQVLRLAEDIPGLLIDPDFADRLGLDEPDGH</sequence>
<name>A0ABY5Z6Y3_9ACTN</name>
<evidence type="ECO:0000313" key="1">
    <source>
        <dbReference type="EMBL" id="UWZ37808.1"/>
    </source>
</evidence>
<organism evidence="1 2">
    <name type="scientific">Dactylosporangium roseum</name>
    <dbReference type="NCBI Taxonomy" id="47989"/>
    <lineage>
        <taxon>Bacteria</taxon>
        <taxon>Bacillati</taxon>
        <taxon>Actinomycetota</taxon>
        <taxon>Actinomycetes</taxon>
        <taxon>Micromonosporales</taxon>
        <taxon>Micromonosporaceae</taxon>
        <taxon>Dactylosporangium</taxon>
    </lineage>
</organism>
<dbReference type="RefSeq" id="WP_260727171.1">
    <property type="nucleotide sequence ID" value="NZ_BAAABS010000033.1"/>
</dbReference>
<protein>
    <submittedName>
        <fullName evidence="1">Uncharacterized protein</fullName>
    </submittedName>
</protein>